<dbReference type="InterPro" id="IPR020846">
    <property type="entry name" value="MFS_dom"/>
</dbReference>
<dbReference type="GO" id="GO:0042908">
    <property type="term" value="P:xenobiotic transport"/>
    <property type="evidence" value="ECO:0007669"/>
    <property type="project" value="UniProtKB-ARBA"/>
</dbReference>
<evidence type="ECO:0000256" key="4">
    <source>
        <dbReference type="ARBA" id="ARBA00023136"/>
    </source>
</evidence>
<proteinExistence type="predicted"/>
<evidence type="ECO:0000256" key="5">
    <source>
        <dbReference type="SAM" id="MobiDB-lite"/>
    </source>
</evidence>
<evidence type="ECO:0000313" key="9">
    <source>
        <dbReference type="Proteomes" id="UP001182556"/>
    </source>
</evidence>
<protein>
    <submittedName>
        <fullName evidence="8">Drug transporter</fullName>
    </submittedName>
</protein>
<dbReference type="PANTHER" id="PTHR23502:SF134">
    <property type="entry name" value="MAJOR FACILITATOR SUPERFAMILY (MFS) PROFILE DOMAIN-CONTAINING PROTEIN-RELATED"/>
    <property type="match status" value="1"/>
</dbReference>
<sequence>MSHLTSRDSELTISFTNLPAVPLPTALPDGLKTPTRGPPLPPGCSYGRLTREQAVNLPADPSDDSGGEKDSTGRSVIWVDFEPNSTENPFFFSKMRKRAILTVAIFFTGMTALNASAYSIGEQSMSRDLGLNHAAASSGLALYAWGFAIAPLALAPLSEEFGRRWTCIISVFLFWQCHLFMCLGKNLATVAVGQLLRGAAGSVGSTLVGGCISDIYIPSERGTPMAAFGAVAIGATGLGPVLLSWVEANPKLEWRWIQWIQYIILAAYFPFMCLIMRETRATVILRRKAAKYRKTQTGFTARFTARSEIEKVKFSIALRESLLRPITFLVVEPVVTFFSLWVGLCWGVFYIQISGLPYLYQNIFGFSITGVGLMYLSMVIGAILGFLLNYVNEHLYHRHKDKHGVEARLYIPMAAGVFFAFGCLIFAFTSVPGVHWMGSAVGAAIIIMGMLTIYICNFTYLSECYGSYASSAIAAQSFTRNIFGGAFTFLTQPLFDNLTVRWGTFVFACISGGLAVVPFIAYRWGPQIRARSKYSKQLMAEEARRIEIEKNGGDDAGDGALEQGVGCEGTPLSERVRSREAAHPPWDDGQVMRTLEMERDELEHRQQAGH</sequence>
<feature type="region of interest" description="Disordered" evidence="5">
    <location>
        <begin position="26"/>
        <end position="47"/>
    </location>
</feature>
<feature type="compositionally biased region" description="Basic and acidic residues" evidence="5">
    <location>
        <begin position="574"/>
        <end position="586"/>
    </location>
</feature>
<comment type="subcellular location">
    <subcellularLocation>
        <location evidence="1">Membrane</location>
        <topology evidence="1">Multi-pass membrane protein</topology>
    </subcellularLocation>
</comment>
<dbReference type="PROSITE" id="PS00216">
    <property type="entry name" value="SUGAR_TRANSPORT_1"/>
    <property type="match status" value="1"/>
</dbReference>
<evidence type="ECO:0000259" key="7">
    <source>
        <dbReference type="PROSITE" id="PS50850"/>
    </source>
</evidence>
<dbReference type="InterPro" id="IPR005829">
    <property type="entry name" value="Sugar_transporter_CS"/>
</dbReference>
<keyword evidence="9" id="KW-1185">Reference proteome</keyword>
<keyword evidence="3 6" id="KW-1133">Transmembrane helix</keyword>
<feature type="transmembrane region" description="Helical" evidence="6">
    <location>
        <begin position="224"/>
        <end position="244"/>
    </location>
</feature>
<feature type="transmembrane region" description="Helical" evidence="6">
    <location>
        <begin position="502"/>
        <end position="522"/>
    </location>
</feature>
<dbReference type="InterPro" id="IPR036259">
    <property type="entry name" value="MFS_trans_sf"/>
</dbReference>
<feature type="region of interest" description="Disordered" evidence="5">
    <location>
        <begin position="549"/>
        <end position="592"/>
    </location>
</feature>
<feature type="transmembrane region" description="Helical" evidence="6">
    <location>
        <begin position="199"/>
        <end position="217"/>
    </location>
</feature>
<evidence type="ECO:0000256" key="3">
    <source>
        <dbReference type="ARBA" id="ARBA00022989"/>
    </source>
</evidence>
<dbReference type="InterPro" id="IPR011701">
    <property type="entry name" value="MFS"/>
</dbReference>
<dbReference type="GO" id="GO:0022857">
    <property type="term" value="F:transmembrane transporter activity"/>
    <property type="evidence" value="ECO:0007669"/>
    <property type="project" value="InterPro"/>
</dbReference>
<evidence type="ECO:0000313" key="8">
    <source>
        <dbReference type="EMBL" id="KAK1921545.1"/>
    </source>
</evidence>
<feature type="transmembrane region" description="Helical" evidence="6">
    <location>
        <begin position="326"/>
        <end position="351"/>
    </location>
</feature>
<dbReference type="Proteomes" id="UP001182556">
    <property type="component" value="Unassembled WGS sequence"/>
</dbReference>
<feature type="transmembrane region" description="Helical" evidence="6">
    <location>
        <begin position="409"/>
        <end position="428"/>
    </location>
</feature>
<evidence type="ECO:0000256" key="6">
    <source>
        <dbReference type="SAM" id="Phobius"/>
    </source>
</evidence>
<dbReference type="EMBL" id="JAODAN010000010">
    <property type="protein sequence ID" value="KAK1921545.1"/>
    <property type="molecule type" value="Genomic_DNA"/>
</dbReference>
<dbReference type="GO" id="GO:0140115">
    <property type="term" value="P:export across plasma membrane"/>
    <property type="evidence" value="ECO:0007669"/>
    <property type="project" value="UniProtKB-ARBA"/>
</dbReference>
<feature type="transmembrane region" description="Helical" evidence="6">
    <location>
        <begin position="434"/>
        <end position="456"/>
    </location>
</feature>
<organism evidence="8 9">
    <name type="scientific">Papiliotrema laurentii</name>
    <name type="common">Cryptococcus laurentii</name>
    <dbReference type="NCBI Taxonomy" id="5418"/>
    <lineage>
        <taxon>Eukaryota</taxon>
        <taxon>Fungi</taxon>
        <taxon>Dikarya</taxon>
        <taxon>Basidiomycota</taxon>
        <taxon>Agaricomycotina</taxon>
        <taxon>Tremellomycetes</taxon>
        <taxon>Tremellales</taxon>
        <taxon>Rhynchogastremaceae</taxon>
        <taxon>Papiliotrema</taxon>
    </lineage>
</organism>
<name>A0AAD9CU41_PAPLA</name>
<dbReference type="AlphaFoldDB" id="A0AAD9CU41"/>
<feature type="transmembrane region" description="Helical" evidence="6">
    <location>
        <begin position="256"/>
        <end position="276"/>
    </location>
</feature>
<dbReference type="Gene3D" id="1.20.1250.20">
    <property type="entry name" value="MFS general substrate transporter like domains"/>
    <property type="match status" value="1"/>
</dbReference>
<feature type="transmembrane region" description="Helical" evidence="6">
    <location>
        <begin position="140"/>
        <end position="158"/>
    </location>
</feature>
<keyword evidence="2 6" id="KW-0812">Transmembrane</keyword>
<evidence type="ECO:0000256" key="1">
    <source>
        <dbReference type="ARBA" id="ARBA00004141"/>
    </source>
</evidence>
<accession>A0AAD9CU41</accession>
<comment type="caution">
    <text evidence="8">The sequence shown here is derived from an EMBL/GenBank/DDBJ whole genome shotgun (WGS) entry which is preliminary data.</text>
</comment>
<dbReference type="SUPFAM" id="SSF103473">
    <property type="entry name" value="MFS general substrate transporter"/>
    <property type="match status" value="1"/>
</dbReference>
<feature type="domain" description="Major facilitator superfamily (MFS) profile" evidence="7">
    <location>
        <begin position="100"/>
        <end position="529"/>
    </location>
</feature>
<dbReference type="PANTHER" id="PTHR23502">
    <property type="entry name" value="MAJOR FACILITATOR SUPERFAMILY"/>
    <property type="match status" value="1"/>
</dbReference>
<feature type="transmembrane region" description="Helical" evidence="6">
    <location>
        <begin position="99"/>
        <end position="120"/>
    </location>
</feature>
<dbReference type="PROSITE" id="PS50850">
    <property type="entry name" value="MFS"/>
    <property type="match status" value="1"/>
</dbReference>
<gene>
    <name evidence="8" type="ORF">DB88DRAFT_498304</name>
</gene>
<evidence type="ECO:0000256" key="2">
    <source>
        <dbReference type="ARBA" id="ARBA00022692"/>
    </source>
</evidence>
<feature type="transmembrane region" description="Helical" evidence="6">
    <location>
        <begin position="165"/>
        <end position="187"/>
    </location>
</feature>
<dbReference type="GO" id="GO:0005886">
    <property type="term" value="C:plasma membrane"/>
    <property type="evidence" value="ECO:0007669"/>
    <property type="project" value="TreeGrafter"/>
</dbReference>
<feature type="transmembrane region" description="Helical" evidence="6">
    <location>
        <begin position="363"/>
        <end position="388"/>
    </location>
</feature>
<keyword evidence="4 6" id="KW-0472">Membrane</keyword>
<dbReference type="Pfam" id="PF07690">
    <property type="entry name" value="MFS_1"/>
    <property type="match status" value="1"/>
</dbReference>
<feature type="transmembrane region" description="Helical" evidence="6">
    <location>
        <begin position="468"/>
        <end position="490"/>
    </location>
</feature>
<reference evidence="8" key="1">
    <citation type="submission" date="2023-02" db="EMBL/GenBank/DDBJ databases">
        <title>Identification and recombinant expression of a fungal hydrolase from Papiliotrema laurentii that hydrolyzes apple cutin and clears colloidal polyester polyurethane.</title>
        <authorList>
            <consortium name="DOE Joint Genome Institute"/>
            <person name="Roman V.A."/>
            <person name="Bojanowski C."/>
            <person name="Crable B.R."/>
            <person name="Wagner D.N."/>
            <person name="Hung C.S."/>
            <person name="Nadeau L.J."/>
            <person name="Schratz L."/>
            <person name="Haridas S."/>
            <person name="Pangilinan J."/>
            <person name="Lipzen A."/>
            <person name="Na H."/>
            <person name="Yan M."/>
            <person name="Ng V."/>
            <person name="Grigoriev I.V."/>
            <person name="Spatafora J.W."/>
            <person name="Barlow D."/>
            <person name="Biffinger J."/>
            <person name="Kelley-Loughnane N."/>
            <person name="Varaljay V.A."/>
            <person name="Crookes-Goodson W.J."/>
        </authorList>
    </citation>
    <scope>NUCLEOTIDE SEQUENCE</scope>
    <source>
        <strain evidence="8">5307AH</strain>
    </source>
</reference>